<name>A0ACC0KMN3_CHOFU</name>
<organism evidence="1 2">
    <name type="scientific">Choristoneura fumiferana</name>
    <name type="common">Spruce budworm moth</name>
    <name type="synonym">Archips fumiferana</name>
    <dbReference type="NCBI Taxonomy" id="7141"/>
    <lineage>
        <taxon>Eukaryota</taxon>
        <taxon>Metazoa</taxon>
        <taxon>Ecdysozoa</taxon>
        <taxon>Arthropoda</taxon>
        <taxon>Hexapoda</taxon>
        <taxon>Insecta</taxon>
        <taxon>Pterygota</taxon>
        <taxon>Neoptera</taxon>
        <taxon>Endopterygota</taxon>
        <taxon>Lepidoptera</taxon>
        <taxon>Glossata</taxon>
        <taxon>Ditrysia</taxon>
        <taxon>Tortricoidea</taxon>
        <taxon>Tortricidae</taxon>
        <taxon>Tortricinae</taxon>
        <taxon>Choristoneura</taxon>
    </lineage>
</organism>
<protein>
    <submittedName>
        <fullName evidence="1">Uncharacterized protein</fullName>
    </submittedName>
</protein>
<dbReference type="EMBL" id="CM046120">
    <property type="protein sequence ID" value="KAI8437550.1"/>
    <property type="molecule type" value="Genomic_DNA"/>
</dbReference>
<comment type="caution">
    <text evidence="1">The sequence shown here is derived from an EMBL/GenBank/DDBJ whole genome shotgun (WGS) entry which is preliminary data.</text>
</comment>
<evidence type="ECO:0000313" key="2">
    <source>
        <dbReference type="Proteomes" id="UP001064048"/>
    </source>
</evidence>
<proteinExistence type="predicted"/>
<keyword evidence="2" id="KW-1185">Reference proteome</keyword>
<reference evidence="1 2" key="1">
    <citation type="journal article" date="2022" name="Genome Biol. Evol.">
        <title>The Spruce Budworm Genome: Reconstructing the Evolutionary History of Antifreeze Proteins.</title>
        <authorList>
            <person name="Beliveau C."/>
            <person name="Gagne P."/>
            <person name="Picq S."/>
            <person name="Vernygora O."/>
            <person name="Keeling C.I."/>
            <person name="Pinkney K."/>
            <person name="Doucet D."/>
            <person name="Wen F."/>
            <person name="Johnston J.S."/>
            <person name="Maaroufi H."/>
            <person name="Boyle B."/>
            <person name="Laroche J."/>
            <person name="Dewar K."/>
            <person name="Juretic N."/>
            <person name="Blackburn G."/>
            <person name="Nisole A."/>
            <person name="Brunet B."/>
            <person name="Brandao M."/>
            <person name="Lumley L."/>
            <person name="Duan J."/>
            <person name="Quan G."/>
            <person name="Lucarotti C.J."/>
            <person name="Roe A.D."/>
            <person name="Sperling F.A.H."/>
            <person name="Levesque R.C."/>
            <person name="Cusson M."/>
        </authorList>
    </citation>
    <scope>NUCLEOTIDE SEQUENCE [LARGE SCALE GENOMIC DNA]</scope>
    <source>
        <strain evidence="1">Glfc:IPQL:Cfum</strain>
    </source>
</reference>
<dbReference type="Proteomes" id="UP001064048">
    <property type="component" value="Chromosome 20"/>
</dbReference>
<accession>A0ACC0KMN3</accession>
<evidence type="ECO:0000313" key="1">
    <source>
        <dbReference type="EMBL" id="KAI8437550.1"/>
    </source>
</evidence>
<sequence length="245" mass="27316">MASADWETRWSDDLVMIAGSRWTRKVQDRSEWRALGEAYVQQWTSFGCHNEDDDGSIINAKWILSSAHCFPCNTEFTVTVQQKTAKGEVKILGKVIPVNIIKHSAYIENDESIENRLHDIALIKTSKPIRFDEFTWPIELAKLPPKIGQSVIIAGYGDTELRQKLPREGAVEVSECPYEVDDLVCSWHKIRAGGGDSGGALTSRGRLVGITSASCPGAHVEEIDKCITVYTSVTVHLQWIMARIS</sequence>
<gene>
    <name evidence="1" type="ORF">MSG28_011848</name>
</gene>